<dbReference type="PANTHER" id="PTHR13357">
    <property type="entry name" value="SH3 ADAPTER PROTEIN SPIN90 NCK INTERACTING PROTEIN WITH SH3 DOMAIN"/>
    <property type="match status" value="1"/>
</dbReference>
<dbReference type="GO" id="GO:0051666">
    <property type="term" value="P:actin cortical patch localization"/>
    <property type="evidence" value="ECO:0007669"/>
    <property type="project" value="TreeGrafter"/>
</dbReference>
<dbReference type="Pfam" id="PF09431">
    <property type="entry name" value="SPIN90_LRD"/>
    <property type="match status" value="1"/>
</dbReference>
<reference evidence="3 4" key="1">
    <citation type="submission" date="2015-10" db="EMBL/GenBank/DDBJ databases">
        <title>Draft genomes sequences of Candida glabrata isolates 1A, 1B, 2A, 2B, 3A and 3B.</title>
        <authorList>
            <person name="Haavelsrud O.E."/>
            <person name="Gaustad P."/>
        </authorList>
    </citation>
    <scope>NUCLEOTIDE SEQUENCE [LARGE SCALE GENOMIC DNA]</scope>
    <source>
        <strain evidence="3">910700640</strain>
    </source>
</reference>
<feature type="domain" description="SPIN90/Ldb17 leucine-rich" evidence="2">
    <location>
        <begin position="225"/>
        <end position="362"/>
    </location>
</feature>
<feature type="compositionally biased region" description="Low complexity" evidence="1">
    <location>
        <begin position="413"/>
        <end position="431"/>
    </location>
</feature>
<evidence type="ECO:0000313" key="4">
    <source>
        <dbReference type="Proteomes" id="UP000054886"/>
    </source>
</evidence>
<dbReference type="VEuPathDB" id="FungiDB:GWK60_L03421"/>
<accession>A0A0W0D2F2</accession>
<feature type="region of interest" description="Disordered" evidence="1">
    <location>
        <begin position="407"/>
        <end position="477"/>
    </location>
</feature>
<dbReference type="GO" id="GO:0071933">
    <property type="term" value="F:Arp2/3 complex binding"/>
    <property type="evidence" value="ECO:0007669"/>
    <property type="project" value="TreeGrafter"/>
</dbReference>
<evidence type="ECO:0000259" key="2">
    <source>
        <dbReference type="Pfam" id="PF09431"/>
    </source>
</evidence>
<organism evidence="3 4">
    <name type="scientific">Candida glabrata</name>
    <name type="common">Yeast</name>
    <name type="synonym">Torulopsis glabrata</name>
    <dbReference type="NCBI Taxonomy" id="5478"/>
    <lineage>
        <taxon>Eukaryota</taxon>
        <taxon>Fungi</taxon>
        <taxon>Dikarya</taxon>
        <taxon>Ascomycota</taxon>
        <taxon>Saccharomycotina</taxon>
        <taxon>Saccharomycetes</taxon>
        <taxon>Saccharomycetales</taxon>
        <taxon>Saccharomycetaceae</taxon>
        <taxon>Nakaseomyces</taxon>
    </lineage>
</organism>
<dbReference type="AlphaFoldDB" id="A0A0W0D2F2"/>
<dbReference type="InterPro" id="IPR030125">
    <property type="entry name" value="SPIN90/Ldb17"/>
</dbReference>
<proteinExistence type="predicted"/>
<gene>
    <name evidence="3" type="ORF">AO440_002493</name>
</gene>
<dbReference type="PANTHER" id="PTHR13357:SF1">
    <property type="entry name" value="NCK-INTERACTING PROTEIN WITH SH3 DOMAIN"/>
    <property type="match status" value="1"/>
</dbReference>
<dbReference type="GO" id="GO:0030479">
    <property type="term" value="C:actin cortical patch"/>
    <property type="evidence" value="ECO:0007669"/>
    <property type="project" value="EnsemblFungi"/>
</dbReference>
<comment type="caution">
    <text evidence="3">The sequence shown here is derived from an EMBL/GenBank/DDBJ whole genome shotgun (WGS) entry which is preliminary data.</text>
</comment>
<dbReference type="InterPro" id="IPR018556">
    <property type="entry name" value="SPIN90/Ldb17_LRD"/>
</dbReference>
<protein>
    <submittedName>
        <fullName evidence="3">Protein LDB17</fullName>
    </submittedName>
</protein>
<dbReference type="EMBL" id="LLZZ01000112">
    <property type="protein sequence ID" value="KTB05789.1"/>
    <property type="molecule type" value="Genomic_DNA"/>
</dbReference>
<sequence>MVHIDGEDTSKPVKSRDEKIKFWAALESTVHDEGSSFDTNRVNSNLVKFLKMATDNYNEFIVTEQDLFRMCLTIAESELFTKNTKFCISKLLSLLNIDLLEMNMKFIIVYILLYECKRNVNSLVTMLEFQGFNVFYNTLYTAFAYIQKYGTDRGIAEHEITNSQLEEWSDVDHIILDEMKKISTVLMEILFIIFKYGKCSVANVQLVDDFFTYFLINSIRSDVTDDLFNNAQFKLALALNEQYIVFSKKFEMENKIFKYLLNSSVSKRFVELLLLKFNRLMDSSLQVMMCKVIYLIVTSTDNDVAMNYFYLNDLNVLIDVLIRELQNMNGREEYWRATILRVFLPLLKNTELCRTHYRKDDLVELLTYLSKPENICDNGVITQEQEVTIRLAKKCLNGVEWLENDTSDDDAISSNSLESSQSSVESLSNSLANHSTNNRPRLTRGSLELSAESLTMRKERAKGPPPPPPPPRSRKKC</sequence>
<evidence type="ECO:0000256" key="1">
    <source>
        <dbReference type="SAM" id="MobiDB-lite"/>
    </source>
</evidence>
<dbReference type="GO" id="GO:0000147">
    <property type="term" value="P:actin cortical patch assembly"/>
    <property type="evidence" value="ECO:0007669"/>
    <property type="project" value="TreeGrafter"/>
</dbReference>
<dbReference type="VEuPathDB" id="FungiDB:CAGL0I03696g"/>
<evidence type="ECO:0000313" key="3">
    <source>
        <dbReference type="EMBL" id="KTB05789.1"/>
    </source>
</evidence>
<dbReference type="VEuPathDB" id="FungiDB:GVI51_I03421"/>
<dbReference type="Proteomes" id="UP000054886">
    <property type="component" value="Unassembled WGS sequence"/>
</dbReference>
<dbReference type="VEuPathDB" id="FungiDB:B1J91_I03696g"/>
<dbReference type="GO" id="GO:0006897">
    <property type="term" value="P:endocytosis"/>
    <property type="evidence" value="ECO:0007669"/>
    <property type="project" value="EnsemblFungi"/>
</dbReference>
<name>A0A0W0D2F2_CANGB</name>